<evidence type="ECO:0000313" key="1">
    <source>
        <dbReference type="Proteomes" id="UP000492821"/>
    </source>
</evidence>
<organism evidence="1 2">
    <name type="scientific">Panagrellus redivivus</name>
    <name type="common">Microworm</name>
    <dbReference type="NCBI Taxonomy" id="6233"/>
    <lineage>
        <taxon>Eukaryota</taxon>
        <taxon>Metazoa</taxon>
        <taxon>Ecdysozoa</taxon>
        <taxon>Nematoda</taxon>
        <taxon>Chromadorea</taxon>
        <taxon>Rhabditida</taxon>
        <taxon>Tylenchina</taxon>
        <taxon>Panagrolaimomorpha</taxon>
        <taxon>Panagrolaimoidea</taxon>
        <taxon>Panagrolaimidae</taxon>
        <taxon>Panagrellus</taxon>
    </lineage>
</organism>
<keyword evidence="1" id="KW-1185">Reference proteome</keyword>
<reference evidence="2" key="2">
    <citation type="submission" date="2020-10" db="UniProtKB">
        <authorList>
            <consortium name="WormBaseParasite"/>
        </authorList>
    </citation>
    <scope>IDENTIFICATION</scope>
</reference>
<dbReference type="WBParaSite" id="Pan_g22781.t1">
    <property type="protein sequence ID" value="Pan_g22781.t1"/>
    <property type="gene ID" value="Pan_g22781"/>
</dbReference>
<dbReference type="Proteomes" id="UP000492821">
    <property type="component" value="Unassembled WGS sequence"/>
</dbReference>
<dbReference type="AlphaFoldDB" id="A0A7E4VM29"/>
<protein>
    <submittedName>
        <fullName evidence="2">Peptidylprolyl isomerase</fullName>
    </submittedName>
</protein>
<accession>A0A7E4VM29</accession>
<reference evidence="1" key="1">
    <citation type="journal article" date="2013" name="Genetics">
        <title>The draft genome and transcriptome of Panagrellus redivivus are shaped by the harsh demands of a free-living lifestyle.</title>
        <authorList>
            <person name="Srinivasan J."/>
            <person name="Dillman A.R."/>
            <person name="Macchietto M.G."/>
            <person name="Heikkinen L."/>
            <person name="Lakso M."/>
            <person name="Fracchia K.M."/>
            <person name="Antoshechkin I."/>
            <person name="Mortazavi A."/>
            <person name="Wong G."/>
            <person name="Sternberg P.W."/>
        </authorList>
    </citation>
    <scope>NUCLEOTIDE SEQUENCE [LARGE SCALE GENOMIC DNA]</scope>
    <source>
        <strain evidence="1">MT8872</strain>
    </source>
</reference>
<sequence>MIVKMTEESAIDQLSVAKVVNGALVSEATSAKGLHPIRAGSFLHVCFEFVVEVLDGGLDFGFLVEATILWG</sequence>
<name>A0A7E4VM29_PANRE</name>
<evidence type="ECO:0000313" key="2">
    <source>
        <dbReference type="WBParaSite" id="Pan_g22781.t1"/>
    </source>
</evidence>
<proteinExistence type="predicted"/>